<keyword evidence="2 8" id="KW-0963">Cytoplasm</keyword>
<organism evidence="10 11">
    <name type="scientific">Massilia solisilvae</name>
    <dbReference type="NCBI Taxonomy" id="1811225"/>
    <lineage>
        <taxon>Bacteria</taxon>
        <taxon>Pseudomonadati</taxon>
        <taxon>Pseudomonadota</taxon>
        <taxon>Betaproteobacteria</taxon>
        <taxon>Burkholderiales</taxon>
        <taxon>Oxalobacteraceae</taxon>
        <taxon>Telluria group</taxon>
        <taxon>Massilia</taxon>
    </lineage>
</organism>
<evidence type="ECO:0000256" key="7">
    <source>
        <dbReference type="ARBA" id="ARBA00048539"/>
    </source>
</evidence>
<evidence type="ECO:0000256" key="4">
    <source>
        <dbReference type="ARBA" id="ARBA00022694"/>
    </source>
</evidence>
<dbReference type="Pfam" id="PF01171">
    <property type="entry name" value="ATP_bind_3"/>
    <property type="match status" value="1"/>
</dbReference>
<dbReference type="Gene3D" id="1.20.59.20">
    <property type="match status" value="1"/>
</dbReference>
<dbReference type="InterPro" id="IPR011063">
    <property type="entry name" value="TilS/TtcA_N"/>
</dbReference>
<evidence type="ECO:0000256" key="2">
    <source>
        <dbReference type="ARBA" id="ARBA00022490"/>
    </source>
</evidence>
<dbReference type="SMART" id="SM00977">
    <property type="entry name" value="TilS_C"/>
    <property type="match status" value="1"/>
</dbReference>
<dbReference type="NCBIfam" id="TIGR02433">
    <property type="entry name" value="lysidine_TilS_C"/>
    <property type="match status" value="1"/>
</dbReference>
<dbReference type="InterPro" id="IPR012094">
    <property type="entry name" value="tRNA_Ile_lys_synt"/>
</dbReference>
<dbReference type="RefSeq" id="WP_258858422.1">
    <property type="nucleotide sequence ID" value="NZ_JANUGV010000010.1"/>
</dbReference>
<dbReference type="SUPFAM" id="SSF52402">
    <property type="entry name" value="Adenine nucleotide alpha hydrolases-like"/>
    <property type="match status" value="1"/>
</dbReference>
<dbReference type="PANTHER" id="PTHR43033">
    <property type="entry name" value="TRNA(ILE)-LYSIDINE SYNTHASE-RELATED"/>
    <property type="match status" value="1"/>
</dbReference>
<name>A0ABT2BQU4_9BURK</name>
<comment type="caution">
    <text evidence="10">The sequence shown here is derived from an EMBL/GenBank/DDBJ whole genome shotgun (WGS) entry which is preliminary data.</text>
</comment>
<comment type="catalytic activity">
    <reaction evidence="7 8">
        <text>cytidine(34) in tRNA(Ile2) + L-lysine + ATP = lysidine(34) in tRNA(Ile2) + AMP + diphosphate + H(+)</text>
        <dbReference type="Rhea" id="RHEA:43744"/>
        <dbReference type="Rhea" id="RHEA-COMP:10625"/>
        <dbReference type="Rhea" id="RHEA-COMP:10670"/>
        <dbReference type="ChEBI" id="CHEBI:15378"/>
        <dbReference type="ChEBI" id="CHEBI:30616"/>
        <dbReference type="ChEBI" id="CHEBI:32551"/>
        <dbReference type="ChEBI" id="CHEBI:33019"/>
        <dbReference type="ChEBI" id="CHEBI:82748"/>
        <dbReference type="ChEBI" id="CHEBI:83665"/>
        <dbReference type="ChEBI" id="CHEBI:456215"/>
        <dbReference type="EC" id="6.3.4.19"/>
    </reaction>
</comment>
<dbReference type="Gene3D" id="3.40.50.620">
    <property type="entry name" value="HUPs"/>
    <property type="match status" value="1"/>
</dbReference>
<dbReference type="EC" id="6.3.4.19" evidence="8"/>
<proteinExistence type="inferred from homology"/>
<dbReference type="InterPro" id="IPR014729">
    <property type="entry name" value="Rossmann-like_a/b/a_fold"/>
</dbReference>
<evidence type="ECO:0000313" key="10">
    <source>
        <dbReference type="EMBL" id="MCS0610887.1"/>
    </source>
</evidence>
<dbReference type="Pfam" id="PF11734">
    <property type="entry name" value="TilS_C"/>
    <property type="match status" value="1"/>
</dbReference>
<dbReference type="Proteomes" id="UP001205861">
    <property type="component" value="Unassembled WGS sequence"/>
</dbReference>
<dbReference type="NCBIfam" id="TIGR02432">
    <property type="entry name" value="lysidine_TilS_N"/>
    <property type="match status" value="1"/>
</dbReference>
<comment type="function">
    <text evidence="8">Ligates lysine onto the cytidine present at position 34 of the AUA codon-specific tRNA(Ile) that contains the anticodon CAU, in an ATP-dependent manner. Cytidine is converted to lysidine, thus changing the amino acid specificity of the tRNA from methionine to isoleucine.</text>
</comment>
<dbReference type="SUPFAM" id="SSF82829">
    <property type="entry name" value="MesJ substrate recognition domain-like"/>
    <property type="match status" value="1"/>
</dbReference>
<dbReference type="InterPro" id="IPR015262">
    <property type="entry name" value="tRNA_Ile_lys_synt_subst-bd"/>
</dbReference>
<comment type="similarity">
    <text evidence="8">Belongs to the tRNA(Ile)-lysidine synthase family.</text>
</comment>
<evidence type="ECO:0000256" key="6">
    <source>
        <dbReference type="ARBA" id="ARBA00022840"/>
    </source>
</evidence>
<feature type="binding site" evidence="8">
    <location>
        <begin position="39"/>
        <end position="44"/>
    </location>
    <ligand>
        <name>ATP</name>
        <dbReference type="ChEBI" id="CHEBI:30616"/>
    </ligand>
</feature>
<dbReference type="SUPFAM" id="SSF56037">
    <property type="entry name" value="PheT/TilS domain"/>
    <property type="match status" value="1"/>
</dbReference>
<comment type="subcellular location">
    <subcellularLocation>
        <location evidence="1 8">Cytoplasm</location>
    </subcellularLocation>
</comment>
<dbReference type="CDD" id="cd01992">
    <property type="entry name" value="TilS_N"/>
    <property type="match status" value="1"/>
</dbReference>
<keyword evidence="4 8" id="KW-0819">tRNA processing</keyword>
<gene>
    <name evidence="8 10" type="primary">tilS</name>
    <name evidence="10" type="ORF">NX773_22235</name>
</gene>
<evidence type="ECO:0000256" key="1">
    <source>
        <dbReference type="ARBA" id="ARBA00004496"/>
    </source>
</evidence>
<keyword evidence="5 8" id="KW-0547">Nucleotide-binding</keyword>
<evidence type="ECO:0000256" key="5">
    <source>
        <dbReference type="ARBA" id="ARBA00022741"/>
    </source>
</evidence>
<accession>A0ABT2BQU4</accession>
<evidence type="ECO:0000259" key="9">
    <source>
        <dbReference type="SMART" id="SM00977"/>
    </source>
</evidence>
<reference evidence="10 11" key="1">
    <citation type="submission" date="2022-08" db="EMBL/GenBank/DDBJ databases">
        <title>Reclassification of Massilia species as members of the genera Telluria, Duganella, Pseudoduganella, Mokoshia gen. nov. and Zemynaea gen. nov. using orthogonal and non-orthogonal genome-based approaches.</title>
        <authorList>
            <person name="Bowman J.P."/>
        </authorList>
    </citation>
    <scope>NUCLEOTIDE SEQUENCE [LARGE SCALE GENOMIC DNA]</scope>
    <source>
        <strain evidence="10 11">JCM 31607</strain>
    </source>
</reference>
<keyword evidence="11" id="KW-1185">Reference proteome</keyword>
<dbReference type="EMBL" id="JANUGV010000010">
    <property type="protein sequence ID" value="MCS0610887.1"/>
    <property type="molecule type" value="Genomic_DNA"/>
</dbReference>
<dbReference type="GO" id="GO:0032267">
    <property type="term" value="F:tRNA(Ile)-lysidine synthase activity"/>
    <property type="evidence" value="ECO:0007669"/>
    <property type="project" value="UniProtKB-EC"/>
</dbReference>
<dbReference type="PANTHER" id="PTHR43033:SF1">
    <property type="entry name" value="TRNA(ILE)-LYSIDINE SYNTHASE-RELATED"/>
    <property type="match status" value="1"/>
</dbReference>
<dbReference type="InterPro" id="IPR012796">
    <property type="entry name" value="Lysidine-tRNA-synth_C"/>
</dbReference>
<keyword evidence="3 8" id="KW-0436">Ligase</keyword>
<evidence type="ECO:0000256" key="3">
    <source>
        <dbReference type="ARBA" id="ARBA00022598"/>
    </source>
</evidence>
<evidence type="ECO:0000313" key="11">
    <source>
        <dbReference type="Proteomes" id="UP001205861"/>
    </source>
</evidence>
<dbReference type="InterPro" id="IPR012795">
    <property type="entry name" value="tRNA_Ile_lys_synt_N"/>
</dbReference>
<dbReference type="Pfam" id="PF09179">
    <property type="entry name" value="TilS"/>
    <property type="match status" value="1"/>
</dbReference>
<keyword evidence="6 8" id="KW-0067">ATP-binding</keyword>
<comment type="domain">
    <text evidence="8">The N-terminal region contains the highly conserved SGGXDS motif, predicted to be a P-loop motif involved in ATP binding.</text>
</comment>
<protein>
    <recommendedName>
        <fullName evidence="8">tRNA(Ile)-lysidine synthase</fullName>
        <ecNumber evidence="8">6.3.4.19</ecNumber>
    </recommendedName>
    <alternativeName>
        <fullName evidence="8">tRNA(Ile)-2-lysyl-cytidine synthase</fullName>
    </alternativeName>
    <alternativeName>
        <fullName evidence="8">tRNA(Ile)-lysidine synthetase</fullName>
    </alternativeName>
</protein>
<feature type="domain" description="Lysidine-tRNA(Ile) synthetase C-terminal" evidence="9">
    <location>
        <begin position="396"/>
        <end position="469"/>
    </location>
</feature>
<sequence>MSRPHAGPDQARSIPARLARALDALRAEFSSPAIAVALSGGLDSMVLLHLAHAWARESGIHLFAFHVHHGLSPNADQWLAHCERECVQLGARFDHRRVAVDKGRSGVEQAARKARYAALGQMCTEHCVGLLLTAHHLDDQAETVLLQLLRGSGPAGLSGMDVANRAPSLLGTADVVMARPLLGLTRSELENWAREHALGWVEDESNSDPRYARNALRHQVMPALAQAFPGFQQRVARSAGHAQSAQRLLNALAAQDLAACLAGDALSLPCLRKLNEDRVHNLLRYWLAQRGIRMPSTSWLEQMAAQALDAREDAQLRVTHPECEIRRHRDHLYITPRLATLAAMRDPDDIGVIDREGQAFRWNGEAALAFPDYGGVLHFDSAPQGFDPAWLRAQLLQIDFRKGGERLKPAANRPTRSLKAHYQALGVPAWERERLPLVFAGYDLLFAAGIGMDCRHLVTEATPAVALRWESKPFL</sequence>
<evidence type="ECO:0000256" key="8">
    <source>
        <dbReference type="HAMAP-Rule" id="MF_01161"/>
    </source>
</evidence>
<dbReference type="HAMAP" id="MF_01161">
    <property type="entry name" value="tRNA_Ile_lys_synt"/>
    <property type="match status" value="1"/>
</dbReference>